<comment type="caution">
    <text evidence="2">The sequence shown here is derived from an EMBL/GenBank/DDBJ whole genome shotgun (WGS) entry which is preliminary data.</text>
</comment>
<evidence type="ECO:0000313" key="3">
    <source>
        <dbReference type="Proteomes" id="UP001519287"/>
    </source>
</evidence>
<feature type="domain" description="Neutral/alkaline non-lysosomal ceramidase N-terminal" evidence="1">
    <location>
        <begin position="9"/>
        <end position="252"/>
    </location>
</feature>
<accession>A0ABS4ITB7</accession>
<dbReference type="EMBL" id="JAGGLB010000006">
    <property type="protein sequence ID" value="MBP1990804.1"/>
    <property type="molecule type" value="Genomic_DNA"/>
</dbReference>
<sequence>MLNTNSQLQLGTAKVDITPRKSIPLAGFADRSKLGGFTGIAQPIYARILFFRHTDARGHVTASVIISADLIWWGSERIPLLKQQIHAGWGVEHAAILFHATHSHSGPQTSTRFTTLLGEADAEYLEQLEAAVLLGVQEAADQLEVVSAQRSSGGCSIGINRRLPMEQTHQLQPNPHGLVDHELTVIKFLTESQGATKAVLVHYACHPVVHRDNLVSGDFTGAAMESIEAALGGGAMAAFLQGACGDINPGHAQAFYQGKDPLVRELGQLVADEVIKVLSLPMMTLQTCPIAAQSVVVELPLQQMPERSKLEAMVNEPGIMGEWSRKLLSASRPQSAYPLEMSFIQIAEGFSMVAMNAEIVTAYGLLVKSLTAGRTLALGYSNGMFGYVPTAEQLREGGYEPVGSTYYFAMPAPFEPVIERLISEALTDLLGKSFL</sequence>
<dbReference type="RefSeq" id="WP_209971561.1">
    <property type="nucleotide sequence ID" value="NZ_JAGGLB010000006.1"/>
</dbReference>
<dbReference type="Pfam" id="PF04734">
    <property type="entry name" value="Ceramidase_alk"/>
    <property type="match status" value="1"/>
</dbReference>
<protein>
    <recommendedName>
        <fullName evidence="1">Neutral/alkaline non-lysosomal ceramidase N-terminal domain-containing protein</fullName>
    </recommendedName>
</protein>
<keyword evidence="3" id="KW-1185">Reference proteome</keyword>
<dbReference type="InterPro" id="IPR031329">
    <property type="entry name" value="NEUT/ALK_ceramidase_N"/>
</dbReference>
<organism evidence="2 3">
    <name type="scientific">Paenibacillus eucommiae</name>
    <dbReference type="NCBI Taxonomy" id="1355755"/>
    <lineage>
        <taxon>Bacteria</taxon>
        <taxon>Bacillati</taxon>
        <taxon>Bacillota</taxon>
        <taxon>Bacilli</taxon>
        <taxon>Bacillales</taxon>
        <taxon>Paenibacillaceae</taxon>
        <taxon>Paenibacillus</taxon>
    </lineage>
</organism>
<evidence type="ECO:0000259" key="1">
    <source>
        <dbReference type="Pfam" id="PF04734"/>
    </source>
</evidence>
<gene>
    <name evidence="2" type="ORF">J2Z66_002410</name>
</gene>
<name>A0ABS4ITB7_9BACL</name>
<dbReference type="Proteomes" id="UP001519287">
    <property type="component" value="Unassembled WGS sequence"/>
</dbReference>
<evidence type="ECO:0000313" key="2">
    <source>
        <dbReference type="EMBL" id="MBP1990804.1"/>
    </source>
</evidence>
<proteinExistence type="predicted"/>
<reference evidence="2 3" key="1">
    <citation type="submission" date="2021-03" db="EMBL/GenBank/DDBJ databases">
        <title>Genomic Encyclopedia of Type Strains, Phase IV (KMG-IV): sequencing the most valuable type-strain genomes for metagenomic binning, comparative biology and taxonomic classification.</title>
        <authorList>
            <person name="Goeker M."/>
        </authorList>
    </citation>
    <scope>NUCLEOTIDE SEQUENCE [LARGE SCALE GENOMIC DNA]</scope>
    <source>
        <strain evidence="2 3">DSM 26048</strain>
    </source>
</reference>